<dbReference type="AlphaFoldDB" id="A0A075HBN2"/>
<reference evidence="3" key="1">
    <citation type="journal article" date="2014" name="Genome Biol. Evol.">
        <title>Pangenome evidence for extensive interdomain horizontal transfer affecting lineage core and shell genes in uncultured planktonic thaumarchaeota and euryarchaeota.</title>
        <authorList>
            <person name="Deschamps P."/>
            <person name="Zivanovic Y."/>
            <person name="Moreira D."/>
            <person name="Rodriguez-Valera F."/>
            <person name="Lopez-Garcia P."/>
        </authorList>
    </citation>
    <scope>NUCLEOTIDE SEQUENCE</scope>
</reference>
<dbReference type="InterPro" id="IPR003675">
    <property type="entry name" value="Rce1/LyrA-like_dom"/>
</dbReference>
<feature type="transmembrane region" description="Helical" evidence="1">
    <location>
        <begin position="75"/>
        <end position="94"/>
    </location>
</feature>
<proteinExistence type="predicted"/>
<organism evidence="3">
    <name type="scientific">uncultured marine thaumarchaeote KM3_56_F06</name>
    <dbReference type="NCBI Taxonomy" id="1456204"/>
    <lineage>
        <taxon>Archaea</taxon>
        <taxon>Nitrososphaerota</taxon>
        <taxon>environmental samples</taxon>
    </lineage>
</organism>
<name>A0A075HBN2_9ARCH</name>
<feature type="transmembrane region" description="Helical" evidence="1">
    <location>
        <begin position="158"/>
        <end position="185"/>
    </location>
</feature>
<sequence>MKNSNKLLQSIGIPYTALLSVIFGLLLVSFPIGIFVVFESDIGGDINFEYPLSHLDIFSGSDFYQSSSDISIGDAFVVLWIFYLVIFVIAMLGPKHDFLKTISPIISFGKYDTRFNYMVGITKWFSILILISGLINYIQEGFGIGIVPPLADNDLIQFFYVTLAPLIEEFGFRLILVGIPLFALYSHKSSVKYFIKCLWNPNHLDIFDTKKALLLIVFVGVLFGFAHIAFGDSWSGGKFAQATASGIILGWVYLRYGFVVSLMIHWATNYFVFSYANFISQINLISIESAFSHSLMYTLEILLLISGVFSIGVIIVNRFYSKKESNLEV</sequence>
<evidence type="ECO:0000256" key="1">
    <source>
        <dbReference type="SAM" id="Phobius"/>
    </source>
</evidence>
<feature type="transmembrane region" description="Helical" evidence="1">
    <location>
        <begin position="12"/>
        <end position="38"/>
    </location>
</feature>
<dbReference type="GO" id="GO:0080120">
    <property type="term" value="P:CAAX-box protein maturation"/>
    <property type="evidence" value="ECO:0007669"/>
    <property type="project" value="UniProtKB-ARBA"/>
</dbReference>
<keyword evidence="1" id="KW-0812">Transmembrane</keyword>
<evidence type="ECO:0000313" key="3">
    <source>
        <dbReference type="EMBL" id="AIF12620.1"/>
    </source>
</evidence>
<dbReference type="Pfam" id="PF02517">
    <property type="entry name" value="Rce1-like"/>
    <property type="match status" value="1"/>
</dbReference>
<dbReference type="GO" id="GO:0004175">
    <property type="term" value="F:endopeptidase activity"/>
    <property type="evidence" value="ECO:0007669"/>
    <property type="project" value="UniProtKB-ARBA"/>
</dbReference>
<feature type="transmembrane region" description="Helical" evidence="1">
    <location>
        <begin position="242"/>
        <end position="264"/>
    </location>
</feature>
<feature type="transmembrane region" description="Helical" evidence="1">
    <location>
        <begin position="297"/>
        <end position="316"/>
    </location>
</feature>
<feature type="transmembrane region" description="Helical" evidence="1">
    <location>
        <begin position="212"/>
        <end position="230"/>
    </location>
</feature>
<feature type="transmembrane region" description="Helical" evidence="1">
    <location>
        <begin position="115"/>
        <end position="138"/>
    </location>
</feature>
<dbReference type="EMBL" id="KF900950">
    <property type="protein sequence ID" value="AIF12620.1"/>
    <property type="molecule type" value="Genomic_DNA"/>
</dbReference>
<protein>
    <submittedName>
        <fullName evidence="3">Abortive infection protein</fullName>
    </submittedName>
</protein>
<evidence type="ECO:0000259" key="2">
    <source>
        <dbReference type="Pfam" id="PF02517"/>
    </source>
</evidence>
<accession>A0A075HBN2</accession>
<feature type="domain" description="CAAX prenyl protease 2/Lysostaphin resistance protein A-like" evidence="2">
    <location>
        <begin position="158"/>
        <end position="271"/>
    </location>
</feature>
<keyword evidence="1" id="KW-1133">Transmembrane helix</keyword>
<keyword evidence="1" id="KW-0472">Membrane</keyword>